<sequence>MSNPGPFLYIVPTDFNDYPGSHDSISGQAGLHLPVRWLHSSKQASKPNSYRQFALLASLRRGGSDRETDQWC</sequence>
<evidence type="ECO:0000313" key="1">
    <source>
        <dbReference type="EMBL" id="ELQ36109.1"/>
    </source>
</evidence>
<organism evidence="1">
    <name type="scientific">Pyricularia oryzae (strain Y34)</name>
    <name type="common">Rice blast fungus</name>
    <name type="synonym">Magnaporthe oryzae</name>
    <dbReference type="NCBI Taxonomy" id="1143189"/>
    <lineage>
        <taxon>Eukaryota</taxon>
        <taxon>Fungi</taxon>
        <taxon>Dikarya</taxon>
        <taxon>Ascomycota</taxon>
        <taxon>Pezizomycotina</taxon>
        <taxon>Sordariomycetes</taxon>
        <taxon>Sordariomycetidae</taxon>
        <taxon>Magnaporthales</taxon>
        <taxon>Pyriculariaceae</taxon>
        <taxon>Pyricularia</taxon>
    </lineage>
</organism>
<dbReference type="EMBL" id="JH793053">
    <property type="protein sequence ID" value="ELQ36109.1"/>
    <property type="molecule type" value="Genomic_DNA"/>
</dbReference>
<proteinExistence type="predicted"/>
<accession>A0AA97PIS8</accession>
<gene>
    <name evidence="1" type="ORF">OOU_Y34scaffold00669g94</name>
</gene>
<dbReference type="Proteomes" id="UP000011086">
    <property type="component" value="Unassembled WGS sequence"/>
</dbReference>
<reference evidence="1" key="1">
    <citation type="journal article" date="2012" name="PLoS Genet.">
        <title>Comparative analysis of the genomes of two field isolates of the rice blast fungus Magnaporthe oryzae.</title>
        <authorList>
            <person name="Xue M."/>
            <person name="Yang J."/>
            <person name="Li Z."/>
            <person name="Hu S."/>
            <person name="Yao N."/>
            <person name="Dean R.A."/>
            <person name="Zhao W."/>
            <person name="Shen M."/>
            <person name="Zhang H."/>
            <person name="Li C."/>
            <person name="Liu L."/>
            <person name="Cao L."/>
            <person name="Xu X."/>
            <person name="Xing Y."/>
            <person name="Hsiang T."/>
            <person name="Zhang Z."/>
            <person name="Xu J.R."/>
            <person name="Peng Y.L."/>
        </authorList>
    </citation>
    <scope>NUCLEOTIDE SEQUENCE</scope>
    <source>
        <strain evidence="1">Y34</strain>
    </source>
</reference>
<name>A0AA97PIS8_PYRO3</name>
<dbReference type="AlphaFoldDB" id="A0AA97PIS8"/>
<protein>
    <submittedName>
        <fullName evidence="1">Uncharacterized protein</fullName>
    </submittedName>
</protein>